<comment type="caution">
    <text evidence="1">The sequence shown here is derived from an EMBL/GenBank/DDBJ whole genome shotgun (WGS) entry which is preliminary data.</text>
</comment>
<keyword evidence="2" id="KW-1185">Reference proteome</keyword>
<reference evidence="1" key="1">
    <citation type="submission" date="2020-10" db="EMBL/GenBank/DDBJ databases">
        <title>Chromosome-scale genome assembly of the Allis shad, Alosa alosa.</title>
        <authorList>
            <person name="Margot Z."/>
            <person name="Christophe K."/>
            <person name="Cabau C."/>
            <person name="Louis A."/>
            <person name="Berthelot C."/>
            <person name="Parey E."/>
            <person name="Roest Crollius H."/>
            <person name="Montfort J."/>
            <person name="Robinson-Rechavi M."/>
            <person name="Bucao C."/>
            <person name="Bouchez O."/>
            <person name="Gislard M."/>
            <person name="Lluch J."/>
            <person name="Milhes M."/>
            <person name="Lampietro C."/>
            <person name="Lopez Roques C."/>
            <person name="Donnadieu C."/>
            <person name="Braasch I."/>
            <person name="Desvignes T."/>
            <person name="Postlethwait J."/>
            <person name="Bobe J."/>
            <person name="Guiguen Y."/>
        </authorList>
    </citation>
    <scope>NUCLEOTIDE SEQUENCE</scope>
    <source>
        <strain evidence="1">M-15738</strain>
        <tissue evidence="1">Blood</tissue>
    </source>
</reference>
<dbReference type="Proteomes" id="UP000823561">
    <property type="component" value="Chromosome 3"/>
</dbReference>
<protein>
    <submittedName>
        <fullName evidence="1">Uncharacterized protein</fullName>
    </submittedName>
</protein>
<evidence type="ECO:0000313" key="2">
    <source>
        <dbReference type="Proteomes" id="UP000823561"/>
    </source>
</evidence>
<proteinExistence type="predicted"/>
<dbReference type="AlphaFoldDB" id="A0AAV6H989"/>
<evidence type="ECO:0000313" key="1">
    <source>
        <dbReference type="EMBL" id="KAG5283768.1"/>
    </source>
</evidence>
<sequence length="117" mass="12682">MGRGLTRHVLCCTSEVYLPPLIRIQLCDYSEHLLLTTSRIRGPACRLSPLSVHTGALVTGMETSHSKQASSGAATSTSCSSRTISRDWAGRTWKRSVELFGGARIISNLDTVSSLVF</sequence>
<accession>A0AAV6H989</accession>
<dbReference type="EMBL" id="JADWDJ010000003">
    <property type="protein sequence ID" value="KAG5283768.1"/>
    <property type="molecule type" value="Genomic_DNA"/>
</dbReference>
<gene>
    <name evidence="1" type="ORF">AALO_G00045930</name>
</gene>
<organism evidence="1 2">
    <name type="scientific">Alosa alosa</name>
    <name type="common">allis shad</name>
    <dbReference type="NCBI Taxonomy" id="278164"/>
    <lineage>
        <taxon>Eukaryota</taxon>
        <taxon>Metazoa</taxon>
        <taxon>Chordata</taxon>
        <taxon>Craniata</taxon>
        <taxon>Vertebrata</taxon>
        <taxon>Euteleostomi</taxon>
        <taxon>Actinopterygii</taxon>
        <taxon>Neopterygii</taxon>
        <taxon>Teleostei</taxon>
        <taxon>Clupei</taxon>
        <taxon>Clupeiformes</taxon>
        <taxon>Clupeoidei</taxon>
        <taxon>Clupeidae</taxon>
        <taxon>Alosa</taxon>
    </lineage>
</organism>
<name>A0AAV6H989_9TELE</name>